<dbReference type="EMBL" id="CM047741">
    <property type="protein sequence ID" value="KAJ0037350.1"/>
    <property type="molecule type" value="Genomic_DNA"/>
</dbReference>
<sequence length="195" mass="21766">MAMRGGAIKFLGTKRQHDKWLKDTENYVVKGCFAMTELGHGSNVKGIETVTAYDSNTGEFVINTPCESAQKYCIGGAANHATQTVVFLRYQINGKIKGFMHSFARSGMQMMLYVNRTPQSNKTIHVISSAFKATFTWHNQRTLQECREACGGQGLKTENHVGHLKSEIDVQSTFEGDNNVLMQQVNVYGLLSYKL</sequence>
<name>A0ACC0YGF5_9ROSI</name>
<organism evidence="1 2">
    <name type="scientific">Pistacia integerrima</name>
    <dbReference type="NCBI Taxonomy" id="434235"/>
    <lineage>
        <taxon>Eukaryota</taxon>
        <taxon>Viridiplantae</taxon>
        <taxon>Streptophyta</taxon>
        <taxon>Embryophyta</taxon>
        <taxon>Tracheophyta</taxon>
        <taxon>Spermatophyta</taxon>
        <taxon>Magnoliopsida</taxon>
        <taxon>eudicotyledons</taxon>
        <taxon>Gunneridae</taxon>
        <taxon>Pentapetalae</taxon>
        <taxon>rosids</taxon>
        <taxon>malvids</taxon>
        <taxon>Sapindales</taxon>
        <taxon>Anacardiaceae</taxon>
        <taxon>Pistacia</taxon>
    </lineage>
</organism>
<dbReference type="Proteomes" id="UP001163603">
    <property type="component" value="Chromosome 6"/>
</dbReference>
<evidence type="ECO:0000313" key="1">
    <source>
        <dbReference type="EMBL" id="KAJ0037350.1"/>
    </source>
</evidence>
<protein>
    <submittedName>
        <fullName evidence="1">Uncharacterized protein</fullName>
    </submittedName>
</protein>
<keyword evidence="2" id="KW-1185">Reference proteome</keyword>
<gene>
    <name evidence="1" type="ORF">Pint_22829</name>
</gene>
<comment type="caution">
    <text evidence="1">The sequence shown here is derived from an EMBL/GenBank/DDBJ whole genome shotgun (WGS) entry which is preliminary data.</text>
</comment>
<proteinExistence type="predicted"/>
<reference evidence="2" key="1">
    <citation type="journal article" date="2023" name="G3 (Bethesda)">
        <title>Genome assembly and association tests identify interacting loci associated with vigor, precocity, and sex in interspecific pistachio rootstocks.</title>
        <authorList>
            <person name="Palmer W."/>
            <person name="Jacygrad E."/>
            <person name="Sagayaradj S."/>
            <person name="Cavanaugh K."/>
            <person name="Han R."/>
            <person name="Bertier L."/>
            <person name="Beede B."/>
            <person name="Kafkas S."/>
            <person name="Golino D."/>
            <person name="Preece J."/>
            <person name="Michelmore R."/>
        </authorList>
    </citation>
    <scope>NUCLEOTIDE SEQUENCE [LARGE SCALE GENOMIC DNA]</scope>
</reference>
<accession>A0ACC0YGF5</accession>
<evidence type="ECO:0000313" key="2">
    <source>
        <dbReference type="Proteomes" id="UP001163603"/>
    </source>
</evidence>